<evidence type="ECO:0000313" key="3">
    <source>
        <dbReference type="Proteomes" id="UP001210925"/>
    </source>
</evidence>
<proteinExistence type="predicted"/>
<reference evidence="2" key="1">
    <citation type="submission" date="2020-05" db="EMBL/GenBank/DDBJ databases">
        <title>Phylogenomic resolution of chytrid fungi.</title>
        <authorList>
            <person name="Stajich J.E."/>
            <person name="Amses K."/>
            <person name="Simmons R."/>
            <person name="Seto K."/>
            <person name="Myers J."/>
            <person name="Bonds A."/>
            <person name="Quandt C.A."/>
            <person name="Barry K."/>
            <person name="Liu P."/>
            <person name="Grigoriev I."/>
            <person name="Longcore J.E."/>
            <person name="James T.Y."/>
        </authorList>
    </citation>
    <scope>NUCLEOTIDE SEQUENCE</scope>
    <source>
        <strain evidence="2">PLAUS21</strain>
    </source>
</reference>
<dbReference type="InterPro" id="IPR011990">
    <property type="entry name" value="TPR-like_helical_dom_sf"/>
</dbReference>
<feature type="compositionally biased region" description="Low complexity" evidence="1">
    <location>
        <begin position="104"/>
        <end position="122"/>
    </location>
</feature>
<comment type="caution">
    <text evidence="2">The sequence shown here is derived from an EMBL/GenBank/DDBJ whole genome shotgun (WGS) entry which is preliminary data.</text>
</comment>
<dbReference type="AlphaFoldDB" id="A0AAD5U9L0"/>
<dbReference type="Proteomes" id="UP001210925">
    <property type="component" value="Unassembled WGS sequence"/>
</dbReference>
<evidence type="ECO:0000313" key="2">
    <source>
        <dbReference type="EMBL" id="KAJ3251526.1"/>
    </source>
</evidence>
<protein>
    <submittedName>
        <fullName evidence="2">Uncharacterized protein</fullName>
    </submittedName>
</protein>
<dbReference type="SUPFAM" id="SSF48452">
    <property type="entry name" value="TPR-like"/>
    <property type="match status" value="1"/>
</dbReference>
<feature type="region of interest" description="Disordered" evidence="1">
    <location>
        <begin position="94"/>
        <end position="122"/>
    </location>
</feature>
<dbReference type="Gene3D" id="1.25.40.10">
    <property type="entry name" value="Tetratricopeptide repeat domain"/>
    <property type="match status" value="1"/>
</dbReference>
<dbReference type="EMBL" id="JADGKB010000179">
    <property type="protein sequence ID" value="KAJ3251526.1"/>
    <property type="molecule type" value="Genomic_DNA"/>
</dbReference>
<keyword evidence="3" id="KW-1185">Reference proteome</keyword>
<name>A0AAD5U9L0_9FUNG</name>
<accession>A0AAD5U9L0</accession>
<organism evidence="2 3">
    <name type="scientific">Boothiomyces macroporosus</name>
    <dbReference type="NCBI Taxonomy" id="261099"/>
    <lineage>
        <taxon>Eukaryota</taxon>
        <taxon>Fungi</taxon>
        <taxon>Fungi incertae sedis</taxon>
        <taxon>Chytridiomycota</taxon>
        <taxon>Chytridiomycota incertae sedis</taxon>
        <taxon>Chytridiomycetes</taxon>
        <taxon>Rhizophydiales</taxon>
        <taxon>Terramycetaceae</taxon>
        <taxon>Boothiomyces</taxon>
    </lineage>
</organism>
<gene>
    <name evidence="2" type="ORF">HK103_002272</name>
</gene>
<evidence type="ECO:0000256" key="1">
    <source>
        <dbReference type="SAM" id="MobiDB-lite"/>
    </source>
</evidence>
<sequence>MVHLLKDSNPEILYQISQLYLLYKFESITNLLNLANSQLQLYESTNDQQMLNFAQQTFQSVIGLENGLLPSDVKSQPWWVSLNNRISEFKKVNNIQNNPKFKQDSQQKSSDVSSGKKIPVGKVSSSSKVPVVAKSTKVEKGNLKLSAGTKNAAKSSNKSGDKVVNSSKVIGKNSSKDLPAQKAEEVDKIIENTRLDNILEKKDISENNSIPSSKRALARYGLAKVHTYLVAHHNPELLHTSELQQNYLEKAVTYYKEVIDLDTHFLDAYIELANLLMKLKDEERALEVYISYPFQQDVNQDELYLHSEINRLLIKHKKFKHPKLLDSLIMEGKASGIKSLSNYVDALDAAGEYKILMKLYASVSGKSETDSDMVNFFKSKFWV</sequence>